<protein>
    <recommendedName>
        <fullName evidence="6">C3H1-type domain-containing protein</fullName>
    </recommendedName>
</protein>
<dbReference type="SUPFAM" id="SSF90229">
    <property type="entry name" value="CCCH zinc finger"/>
    <property type="match status" value="1"/>
</dbReference>
<evidence type="ECO:0000259" key="6">
    <source>
        <dbReference type="PROSITE" id="PS50103"/>
    </source>
</evidence>
<accession>A0A4V4LTV5</accession>
<dbReference type="Proteomes" id="UP000310189">
    <property type="component" value="Unassembled WGS sequence"/>
</dbReference>
<keyword evidence="3 4" id="KW-0862">Zinc</keyword>
<organism evidence="7 8">
    <name type="scientific">Wallemia hederae</name>
    <dbReference type="NCBI Taxonomy" id="1540922"/>
    <lineage>
        <taxon>Eukaryota</taxon>
        <taxon>Fungi</taxon>
        <taxon>Dikarya</taxon>
        <taxon>Basidiomycota</taxon>
        <taxon>Wallemiomycotina</taxon>
        <taxon>Wallemiomycetes</taxon>
        <taxon>Wallemiales</taxon>
        <taxon>Wallemiaceae</taxon>
        <taxon>Wallemia</taxon>
    </lineage>
</organism>
<evidence type="ECO:0000256" key="3">
    <source>
        <dbReference type="ARBA" id="ARBA00022833"/>
    </source>
</evidence>
<reference evidence="7 8" key="1">
    <citation type="submission" date="2019-03" db="EMBL/GenBank/DDBJ databases">
        <title>Sequencing 23 genomes of Wallemia ichthyophaga.</title>
        <authorList>
            <person name="Gostincar C."/>
        </authorList>
    </citation>
    <scope>NUCLEOTIDE SEQUENCE [LARGE SCALE GENOMIC DNA]</scope>
    <source>
        <strain evidence="7 8">EXF-5753</strain>
    </source>
</reference>
<evidence type="ECO:0000256" key="5">
    <source>
        <dbReference type="SAM" id="MobiDB-lite"/>
    </source>
</evidence>
<keyword evidence="1 4" id="KW-0479">Metal-binding</keyword>
<feature type="compositionally biased region" description="Basic and acidic residues" evidence="5">
    <location>
        <begin position="706"/>
        <end position="752"/>
    </location>
</feature>
<dbReference type="InterPro" id="IPR000571">
    <property type="entry name" value="Znf_CCCH"/>
</dbReference>
<feature type="compositionally biased region" description="Basic and acidic residues" evidence="5">
    <location>
        <begin position="491"/>
        <end position="509"/>
    </location>
</feature>
<dbReference type="GO" id="GO:0008270">
    <property type="term" value="F:zinc ion binding"/>
    <property type="evidence" value="ECO:0007669"/>
    <property type="project" value="UniProtKB-KW"/>
</dbReference>
<name>A0A4V4LTV5_9BASI</name>
<evidence type="ECO:0000256" key="4">
    <source>
        <dbReference type="PROSITE-ProRule" id="PRU00723"/>
    </source>
</evidence>
<feature type="zinc finger region" description="C3H1-type" evidence="4">
    <location>
        <begin position="782"/>
        <end position="808"/>
    </location>
</feature>
<sequence length="808" mass="91223">MSEDRSYFDQILETNSEFLKWAKQEAIVYPPDQSESVSRYIERRLVERNWPSEIEQILDLIRRESNSNGQYCSPLRCQRLSSPNSYVLSIANSTRSNADTSFSSSPNPPSFADSQTQLSREDQEFFAIKAKVQSSIKQLPNEPIQIAKTIISCINNAEFEADAAIRVLALEAAKQAGVDTDTENTYISVWSVDKRAVELLAAWFKDACSSRVSEIKEWRSTHLPILLFLNKINFDVEKLKKYNFQSLVKQLSASSDTRMPQILNVRRMSLTCTTDVADAAKTLEQKWEQQVIDAETPAPRASRSSSKRSSSESGSDTASKKSKVDTAPSTTLTAKSTMSKLPSFKKAPKVQEIPAVPTSSAPADGKIPTANASTKPANAPQGNKAPAATNKQNPFTDLLGMMSQENQKKRPAPATQQSRPPPAQREQEKRQAEAAAAAASTSSKSSGKKKKSVRWLPDDKLVATRHFTPDESEQAVSEADLIYALTNNQRQFHEDDNDHEHSSDVRQLDQDEGAMLRKHITTEEEDQPQEYAQSHHSHAPHRTSAHKPKSQRQTKELRQWLEPFICHQNVDNMLQRGSESSEKEVQEQREATTIMATYLTDDQIPLTPIEPKKVLESYNDESKTIIMKKSDVVDVPGSQSTQYNNSVPGTQLGSGHGPGLQTHTIQPAQHDLINQIMASNPNPSAMQNFTAYELPPRSSAFYQPADAERGRERDERRERERGDRERERERQWRDRDRDRERERERERGRDYGSGRSSSYDRQSSYDRSSSSSYAGPHNNYNRPPKYECKFWKAGKCNKGDRCTFKHSA</sequence>
<gene>
    <name evidence="7" type="ORF">E3P99_01341</name>
</gene>
<feature type="region of interest" description="Disordered" evidence="5">
    <location>
        <begin position="698"/>
        <end position="784"/>
    </location>
</feature>
<dbReference type="EMBL" id="SPNW01000015">
    <property type="protein sequence ID" value="TIA90943.1"/>
    <property type="molecule type" value="Genomic_DNA"/>
</dbReference>
<evidence type="ECO:0000313" key="7">
    <source>
        <dbReference type="EMBL" id="TIA90943.1"/>
    </source>
</evidence>
<evidence type="ECO:0000313" key="8">
    <source>
        <dbReference type="Proteomes" id="UP000310189"/>
    </source>
</evidence>
<dbReference type="AlphaFoldDB" id="A0A4V4LTV5"/>
<feature type="compositionally biased region" description="Low complexity" evidence="5">
    <location>
        <begin position="433"/>
        <end position="445"/>
    </location>
</feature>
<feature type="compositionally biased region" description="Polar residues" evidence="5">
    <location>
        <begin position="327"/>
        <end position="340"/>
    </location>
</feature>
<feature type="compositionally biased region" description="Basic residues" evidence="5">
    <location>
        <begin position="535"/>
        <end position="552"/>
    </location>
</feature>
<dbReference type="Pfam" id="PF00642">
    <property type="entry name" value="zf-CCCH"/>
    <property type="match status" value="1"/>
</dbReference>
<keyword evidence="2 4" id="KW-0863">Zinc-finger</keyword>
<dbReference type="OrthoDB" id="6159439at2759"/>
<dbReference type="InterPro" id="IPR036855">
    <property type="entry name" value="Znf_CCCH_sf"/>
</dbReference>
<feature type="region of interest" description="Disordered" evidence="5">
    <location>
        <begin position="97"/>
        <end position="116"/>
    </location>
</feature>
<feature type="domain" description="C3H1-type" evidence="6">
    <location>
        <begin position="782"/>
        <end position="808"/>
    </location>
</feature>
<evidence type="ECO:0000256" key="2">
    <source>
        <dbReference type="ARBA" id="ARBA00022771"/>
    </source>
</evidence>
<feature type="region of interest" description="Disordered" evidence="5">
    <location>
        <begin position="290"/>
        <end position="555"/>
    </location>
</feature>
<feature type="compositionally biased region" description="Low complexity" evidence="5">
    <location>
        <begin position="753"/>
        <end position="773"/>
    </location>
</feature>
<feature type="compositionally biased region" description="Low complexity" evidence="5">
    <location>
        <begin position="300"/>
        <end position="315"/>
    </location>
</feature>
<dbReference type="SMART" id="SM00356">
    <property type="entry name" value="ZnF_C3H1"/>
    <property type="match status" value="1"/>
</dbReference>
<evidence type="ECO:0000256" key="1">
    <source>
        <dbReference type="ARBA" id="ARBA00022723"/>
    </source>
</evidence>
<comment type="caution">
    <text evidence="7">The sequence shown here is derived from an EMBL/GenBank/DDBJ whole genome shotgun (WGS) entry which is preliminary data.</text>
</comment>
<proteinExistence type="predicted"/>
<keyword evidence="8" id="KW-1185">Reference proteome</keyword>
<dbReference type="PROSITE" id="PS50103">
    <property type="entry name" value="ZF_C3H1"/>
    <property type="match status" value="1"/>
</dbReference>